<dbReference type="InterPro" id="IPR020841">
    <property type="entry name" value="PKS_Beta-ketoAc_synthase_dom"/>
</dbReference>
<evidence type="ECO:0000313" key="17">
    <source>
        <dbReference type="Proteomes" id="UP000185657"/>
    </source>
</evidence>
<keyword evidence="7" id="KW-0812">Transmembrane</keyword>
<evidence type="ECO:0000256" key="2">
    <source>
        <dbReference type="ARBA" id="ARBA00008467"/>
    </source>
</evidence>
<reference evidence="15 18" key="2">
    <citation type="submission" date="2016-10" db="EMBL/GenBank/DDBJ databases">
        <title>Hydorgenophaga sp. LPB0072 isolated from gastropod.</title>
        <authorList>
            <person name="Kim E."/>
            <person name="Yi H."/>
        </authorList>
    </citation>
    <scope>NUCLEOTIDE SEQUENCE [LARGE SCALE GENOMIC DNA]</scope>
    <source>
        <strain evidence="15 18">LPB0072</strain>
    </source>
</reference>
<dbReference type="InterPro" id="IPR000794">
    <property type="entry name" value="Beta-ketoacyl_synthase"/>
</dbReference>
<dbReference type="GO" id="GO:0006633">
    <property type="term" value="P:fatty acid biosynthetic process"/>
    <property type="evidence" value="ECO:0007669"/>
    <property type="project" value="TreeGrafter"/>
</dbReference>
<dbReference type="PROSITE" id="PS52004">
    <property type="entry name" value="KS3_2"/>
    <property type="match status" value="1"/>
</dbReference>
<evidence type="ECO:0000256" key="12">
    <source>
        <dbReference type="ARBA" id="ARBA00041756"/>
    </source>
</evidence>
<keyword evidence="3" id="KW-0536">Nodulation</keyword>
<dbReference type="KEGG" id="hyl:LPB072_08570"/>
<evidence type="ECO:0000313" key="15">
    <source>
        <dbReference type="EMBL" id="AOW12887.1"/>
    </source>
</evidence>
<evidence type="ECO:0000256" key="3">
    <source>
        <dbReference type="ARBA" id="ARBA00022458"/>
    </source>
</evidence>
<dbReference type="Proteomes" id="UP000185680">
    <property type="component" value="Chromosome"/>
</dbReference>
<keyword evidence="9" id="KW-0472">Membrane</keyword>
<dbReference type="InterPro" id="IPR014030">
    <property type="entry name" value="Ketoacyl_synth_N"/>
</dbReference>
<reference evidence="16 17" key="1">
    <citation type="submission" date="2016-02" db="EMBL/GenBank/DDBJ databases">
        <title>Draft genome sequence of Hydrogenophaga sp. LPB0072.</title>
        <authorList>
            <person name="Shin S.-K."/>
            <person name="Yi H."/>
        </authorList>
    </citation>
    <scope>NUCLEOTIDE SEQUENCE [LARGE SCALE GENOMIC DNA]</scope>
    <source>
        <strain evidence="16 17">LPB0072</strain>
    </source>
</reference>
<dbReference type="Pfam" id="PF00109">
    <property type="entry name" value="ketoacyl-synt"/>
    <property type="match status" value="1"/>
</dbReference>
<dbReference type="Pfam" id="PF02801">
    <property type="entry name" value="Ketoacyl-synt_C"/>
    <property type="match status" value="1"/>
</dbReference>
<protein>
    <recommendedName>
        <fullName evidence="11">Nodulation protein E</fullName>
    </recommendedName>
    <alternativeName>
        <fullName evidence="12">Host-specificity of nodulation protein B</fullName>
    </alternativeName>
</protein>
<dbReference type="SUPFAM" id="SSF53901">
    <property type="entry name" value="Thiolase-like"/>
    <property type="match status" value="2"/>
</dbReference>
<name>A0A167GZS8_9BURK</name>
<evidence type="ECO:0000256" key="10">
    <source>
        <dbReference type="ARBA" id="ARBA00037576"/>
    </source>
</evidence>
<dbReference type="CDD" id="cd00834">
    <property type="entry name" value="KAS_I_II"/>
    <property type="match status" value="1"/>
</dbReference>
<evidence type="ECO:0000256" key="13">
    <source>
        <dbReference type="RuleBase" id="RU003694"/>
    </source>
</evidence>
<dbReference type="GO" id="GO:0004315">
    <property type="term" value="F:3-oxoacyl-[acyl-carrier-protein] synthase activity"/>
    <property type="evidence" value="ECO:0007669"/>
    <property type="project" value="TreeGrafter"/>
</dbReference>
<dbReference type="Proteomes" id="UP000185657">
    <property type="component" value="Unassembled WGS sequence"/>
</dbReference>
<keyword evidence="4" id="KW-1003">Cell membrane</keyword>
<dbReference type="EMBL" id="CP017476">
    <property type="protein sequence ID" value="AOW12887.1"/>
    <property type="molecule type" value="Genomic_DNA"/>
</dbReference>
<dbReference type="InterPro" id="IPR014031">
    <property type="entry name" value="Ketoacyl_synth_C"/>
</dbReference>
<organism evidence="15 18">
    <name type="scientific">Hydrogenophaga crassostreae</name>
    <dbReference type="NCBI Taxonomy" id="1763535"/>
    <lineage>
        <taxon>Bacteria</taxon>
        <taxon>Pseudomonadati</taxon>
        <taxon>Pseudomonadota</taxon>
        <taxon>Betaproteobacteria</taxon>
        <taxon>Burkholderiales</taxon>
        <taxon>Comamonadaceae</taxon>
        <taxon>Hydrogenophaga</taxon>
    </lineage>
</organism>
<keyword evidence="8" id="KW-1133">Transmembrane helix</keyword>
<dbReference type="AlphaFoldDB" id="A0A167GZS8"/>
<dbReference type="PANTHER" id="PTHR11712:SF352">
    <property type="entry name" value="3-OXOACYL-[ACYL-CARRIER-PROTEIN] SYNTHASE"/>
    <property type="match status" value="1"/>
</dbReference>
<dbReference type="EMBL" id="LVWD01000034">
    <property type="protein sequence ID" value="OAD40073.1"/>
    <property type="molecule type" value="Genomic_DNA"/>
</dbReference>
<proteinExistence type="inferred from homology"/>
<evidence type="ECO:0000256" key="8">
    <source>
        <dbReference type="ARBA" id="ARBA00022989"/>
    </source>
</evidence>
<evidence type="ECO:0000259" key="14">
    <source>
        <dbReference type="PROSITE" id="PS52004"/>
    </source>
</evidence>
<evidence type="ECO:0000256" key="9">
    <source>
        <dbReference type="ARBA" id="ARBA00023136"/>
    </source>
</evidence>
<gene>
    <name evidence="15" type="ORF">LPB072_08570</name>
    <name evidence="16" type="ORF">LPB72_18065</name>
</gene>
<dbReference type="OrthoDB" id="9808669at2"/>
<evidence type="ECO:0000256" key="1">
    <source>
        <dbReference type="ARBA" id="ARBA00004533"/>
    </source>
</evidence>
<comment type="function">
    <text evidence="10">Proposed to synthesize NOD factor fatty acyl chain. Involved in the synthesis of a highly unsaturated fatty acid moiety, which forms part of a lipo-oligosaccharide that is responsible for host specificity.</text>
</comment>
<evidence type="ECO:0000313" key="18">
    <source>
        <dbReference type="Proteomes" id="UP000185680"/>
    </source>
</evidence>
<keyword evidence="17" id="KW-1185">Reference proteome</keyword>
<keyword evidence="6 13" id="KW-0808">Transferase</keyword>
<evidence type="ECO:0000256" key="11">
    <source>
        <dbReference type="ARBA" id="ARBA00039445"/>
    </source>
</evidence>
<evidence type="ECO:0000256" key="4">
    <source>
        <dbReference type="ARBA" id="ARBA00022475"/>
    </source>
</evidence>
<dbReference type="STRING" id="1763535.LPB072_08570"/>
<evidence type="ECO:0000313" key="16">
    <source>
        <dbReference type="EMBL" id="OAD40073.1"/>
    </source>
</evidence>
<dbReference type="SMART" id="SM00825">
    <property type="entry name" value="PKS_KS"/>
    <property type="match status" value="1"/>
</dbReference>
<dbReference type="Gene3D" id="3.40.47.10">
    <property type="match status" value="1"/>
</dbReference>
<accession>A0A167GZS8</accession>
<comment type="similarity">
    <text evidence="2 13">Belongs to the thiolase-like superfamily. Beta-ketoacyl-ACP synthases family.</text>
</comment>
<dbReference type="GO" id="GO:0005886">
    <property type="term" value="C:plasma membrane"/>
    <property type="evidence" value="ECO:0007669"/>
    <property type="project" value="UniProtKB-SubCell"/>
</dbReference>
<evidence type="ECO:0000256" key="6">
    <source>
        <dbReference type="ARBA" id="ARBA00022679"/>
    </source>
</evidence>
<dbReference type="PANTHER" id="PTHR11712">
    <property type="entry name" value="POLYKETIDE SYNTHASE-RELATED"/>
    <property type="match status" value="1"/>
</dbReference>
<evidence type="ECO:0000256" key="5">
    <source>
        <dbReference type="ARBA" id="ARBA00022519"/>
    </source>
</evidence>
<comment type="subcellular location">
    <subcellularLocation>
        <location evidence="1">Cell inner membrane</location>
    </subcellularLocation>
</comment>
<feature type="domain" description="Ketosynthase family 3 (KS3)" evidence="14">
    <location>
        <begin position="3"/>
        <end position="416"/>
    </location>
</feature>
<dbReference type="RefSeq" id="WP_066094165.1">
    <property type="nucleotide sequence ID" value="NZ_CP017476.1"/>
</dbReference>
<keyword evidence="5" id="KW-0997">Cell inner membrane</keyword>
<dbReference type="InterPro" id="IPR016039">
    <property type="entry name" value="Thiolase-like"/>
</dbReference>
<sequence length="426" mass="44646">MSGRRVAVTGLGLVSPYEEAGIDAFFENLLNGRSAVRFLQTDDVPRPLAMPFVMCQGFDPGAALGKPLASMMERFSQLGVAAAFEAWADAGLQREADAPELRDDWDCLWGTALGGVMAFEKGYRDMWQKGRERLSPLSVVMGMNNAVNAHLSIQLGLGGASQTYTVACASSSVAIGEAFRRVRSGEATVAITGGSDATQTYGVARAWDAMRLVSPGDELTAPAACRPFASDRRGLVLGEGAAALVLEDWEHAVQRGARIHAEMVGYGASCDRSHLVRPEAEGQVRAIRAALKDGQLNPEDIGYVNAHGTATLEGDPTEVAALKVVFGDRAQALPVSATKSMHGHLMGAGGAIEAVTTVMSLCHQAIAPTANLAGRLDPACGGVDHVFEGRRQVPFHAALSNSFAFGGSNAVLAFRSAGNAPHGGKS</sequence>
<evidence type="ECO:0000256" key="7">
    <source>
        <dbReference type="ARBA" id="ARBA00022692"/>
    </source>
</evidence>